<dbReference type="InterPro" id="IPR006463">
    <property type="entry name" value="MiaB_methiolase"/>
</dbReference>
<feature type="coiled-coil region" evidence="13">
    <location>
        <begin position="975"/>
        <end position="1002"/>
    </location>
</feature>
<dbReference type="SMART" id="SM00729">
    <property type="entry name" value="Elp3"/>
    <property type="match status" value="1"/>
</dbReference>
<keyword evidence="10" id="KW-0411">Iron-sulfur</keyword>
<evidence type="ECO:0000256" key="13">
    <source>
        <dbReference type="SAM" id="Coils"/>
    </source>
</evidence>
<feature type="domain" description="TRAM" evidence="16">
    <location>
        <begin position="994"/>
        <end position="1059"/>
    </location>
</feature>
<evidence type="ECO:0000313" key="21">
    <source>
        <dbReference type="Proteomes" id="UP000218231"/>
    </source>
</evidence>
<keyword evidence="14" id="KW-0812">Transmembrane</keyword>
<dbReference type="FunFam" id="3.40.50.12160:FF:000003">
    <property type="entry name" value="CDK5 regulatory subunit-associated protein 1"/>
    <property type="match status" value="1"/>
</dbReference>
<reference evidence="20 21" key="1">
    <citation type="journal article" date="2017" name="Curr. Biol.">
        <title>Genome architecture and evolution of a unichromosomal asexual nematode.</title>
        <authorList>
            <person name="Fradin H."/>
            <person name="Zegar C."/>
            <person name="Gutwein M."/>
            <person name="Lucas J."/>
            <person name="Kovtun M."/>
            <person name="Corcoran D."/>
            <person name="Baugh L.R."/>
            <person name="Kiontke K."/>
            <person name="Gunsalus K."/>
            <person name="Fitch D.H."/>
            <person name="Piano F."/>
        </authorList>
    </citation>
    <scope>NUCLEOTIDE SEQUENCE [LARGE SCALE GENOMIC DNA]</scope>
    <source>
        <strain evidence="20">PF1309</strain>
    </source>
</reference>
<evidence type="ECO:0000256" key="7">
    <source>
        <dbReference type="ARBA" id="ARBA00022723"/>
    </source>
</evidence>
<dbReference type="InterPro" id="IPR036318">
    <property type="entry name" value="FAD-bd_PCMH-like_sf"/>
</dbReference>
<evidence type="ECO:0000259" key="16">
    <source>
        <dbReference type="PROSITE" id="PS50926"/>
    </source>
</evidence>
<evidence type="ECO:0000256" key="15">
    <source>
        <dbReference type="SAM" id="SignalP"/>
    </source>
</evidence>
<dbReference type="InterPro" id="IPR058240">
    <property type="entry name" value="rSAM_sf"/>
</dbReference>
<dbReference type="InterPro" id="IPR016166">
    <property type="entry name" value="FAD-bd_PCMH"/>
</dbReference>
<dbReference type="Pfam" id="PF01565">
    <property type="entry name" value="FAD_binding_4"/>
    <property type="match status" value="1"/>
</dbReference>
<dbReference type="AlphaFoldDB" id="A0A2A2JUM7"/>
<comment type="caution">
    <text evidence="20">The sequence shown here is derived from an EMBL/GenBank/DDBJ whole genome shotgun (WGS) entry which is preliminary data.</text>
</comment>
<dbReference type="GO" id="GO:0071949">
    <property type="term" value="F:FAD binding"/>
    <property type="evidence" value="ECO:0007669"/>
    <property type="project" value="InterPro"/>
</dbReference>
<dbReference type="Gene3D" id="3.40.50.12160">
    <property type="entry name" value="Methylthiotransferase, N-terminal domain"/>
    <property type="match status" value="1"/>
</dbReference>
<dbReference type="InterPro" id="IPR013848">
    <property type="entry name" value="Methylthiotransferase_N"/>
</dbReference>
<dbReference type="GO" id="GO:0060255">
    <property type="term" value="P:regulation of macromolecule metabolic process"/>
    <property type="evidence" value="ECO:0007669"/>
    <property type="project" value="UniProtKB-ARBA"/>
</dbReference>
<dbReference type="PROSITE" id="PS51918">
    <property type="entry name" value="RADICAL_SAM"/>
    <property type="match status" value="1"/>
</dbReference>
<dbReference type="PROSITE" id="PS01278">
    <property type="entry name" value="MTTASE_RADICAL"/>
    <property type="match status" value="1"/>
</dbReference>
<name>A0A2A2JUM7_9BILA</name>
<keyword evidence="13" id="KW-0175">Coiled coil</keyword>
<dbReference type="PROSITE" id="PS51387">
    <property type="entry name" value="FAD_PCMH"/>
    <property type="match status" value="1"/>
</dbReference>
<dbReference type="FunFam" id="3.30.43.10:FF:000011">
    <property type="entry name" value="D-lactate dehydrogenase (Cytochrome)"/>
    <property type="match status" value="1"/>
</dbReference>
<comment type="similarity">
    <text evidence="3">Belongs to the methylthiotransferase family. MiaB subfamily.</text>
</comment>
<dbReference type="OrthoDB" id="190098at2759"/>
<dbReference type="SFLD" id="SFLDG01061">
    <property type="entry name" value="methylthiotransferase"/>
    <property type="match status" value="1"/>
</dbReference>
<dbReference type="FunFam" id="3.80.30.20:FF:000003">
    <property type="entry name" value="CDK5 regulatory subunit-associated protein 1"/>
    <property type="match status" value="1"/>
</dbReference>
<dbReference type="FunFam" id="3.30.70.2190:FF:000001">
    <property type="entry name" value="D-2-hydroxyglutarate dehydrogenase mitochondrial"/>
    <property type="match status" value="1"/>
</dbReference>
<protein>
    <recommendedName>
        <fullName evidence="12">CDK5RAP1-like protein</fullName>
    </recommendedName>
</protein>
<feature type="chain" id="PRO_5012245918" description="CDK5RAP1-like protein" evidence="15">
    <location>
        <begin position="22"/>
        <end position="1063"/>
    </location>
</feature>
<evidence type="ECO:0000256" key="5">
    <source>
        <dbReference type="ARBA" id="ARBA00022630"/>
    </source>
</evidence>
<dbReference type="InterPro" id="IPR007197">
    <property type="entry name" value="rSAM"/>
</dbReference>
<comment type="cofactor">
    <cofactor evidence="1">
        <name>[4Fe-4S] cluster</name>
        <dbReference type="ChEBI" id="CHEBI:49883"/>
    </cofactor>
</comment>
<dbReference type="SUPFAM" id="SSF55103">
    <property type="entry name" value="FAD-linked oxidases, C-terminal domain"/>
    <property type="match status" value="1"/>
</dbReference>
<dbReference type="GO" id="GO:0046872">
    <property type="term" value="F:metal ion binding"/>
    <property type="evidence" value="ECO:0007669"/>
    <property type="project" value="UniProtKB-KW"/>
</dbReference>
<keyword evidence="14" id="KW-1133">Transmembrane helix</keyword>
<dbReference type="Pfam" id="PF01938">
    <property type="entry name" value="TRAM"/>
    <property type="match status" value="1"/>
</dbReference>
<accession>A0A2A2JUM7</accession>
<evidence type="ECO:0000256" key="1">
    <source>
        <dbReference type="ARBA" id="ARBA00001966"/>
    </source>
</evidence>
<dbReference type="SUPFAM" id="SSF56176">
    <property type="entry name" value="FAD-binding/transporter-associated domain-like"/>
    <property type="match status" value="1"/>
</dbReference>
<dbReference type="InterPro" id="IPR004113">
    <property type="entry name" value="FAD-bd_oxidored_4_C"/>
</dbReference>
<dbReference type="PROSITE" id="PS50926">
    <property type="entry name" value="TRAM"/>
    <property type="match status" value="1"/>
</dbReference>
<organism evidence="20 21">
    <name type="scientific">Diploscapter pachys</name>
    <dbReference type="NCBI Taxonomy" id="2018661"/>
    <lineage>
        <taxon>Eukaryota</taxon>
        <taxon>Metazoa</taxon>
        <taxon>Ecdysozoa</taxon>
        <taxon>Nematoda</taxon>
        <taxon>Chromadorea</taxon>
        <taxon>Rhabditida</taxon>
        <taxon>Rhabditina</taxon>
        <taxon>Rhabditomorpha</taxon>
        <taxon>Rhabditoidea</taxon>
        <taxon>Rhabditidae</taxon>
        <taxon>Diploscapter</taxon>
    </lineage>
</organism>
<dbReference type="InterPro" id="IPR002792">
    <property type="entry name" value="TRAM_dom"/>
</dbReference>
<dbReference type="Pfam" id="PF02913">
    <property type="entry name" value="FAD-oxidase_C"/>
    <property type="match status" value="1"/>
</dbReference>
<keyword evidence="15" id="KW-0732">Signal</keyword>
<proteinExistence type="inferred from homology"/>
<dbReference type="PANTHER" id="PTHR43020:SF2">
    <property type="entry name" value="MITOCHONDRIAL TRNA METHYLTHIOTRANSFERASE CDK5RAP1"/>
    <property type="match status" value="1"/>
</dbReference>
<keyword evidence="7" id="KW-0479">Metal-binding</keyword>
<dbReference type="Pfam" id="PF07850">
    <property type="entry name" value="Renin_r"/>
    <property type="match status" value="1"/>
</dbReference>
<dbReference type="Gene3D" id="3.30.70.2190">
    <property type="match status" value="1"/>
</dbReference>
<comment type="function">
    <text evidence="11">Potential regulator of CDK5 activity.</text>
</comment>
<dbReference type="Gene3D" id="3.30.465.10">
    <property type="match status" value="1"/>
</dbReference>
<dbReference type="InterPro" id="IPR016164">
    <property type="entry name" value="FAD-linked_Oxase-like_C"/>
</dbReference>
<keyword evidence="21" id="KW-1185">Reference proteome</keyword>
<dbReference type="GO" id="GO:0035597">
    <property type="term" value="F:tRNA-2-methylthio-N(6)-dimethylallyladenosine(37) synthase activity"/>
    <property type="evidence" value="ECO:0007669"/>
    <property type="project" value="TreeGrafter"/>
</dbReference>
<evidence type="ECO:0000313" key="20">
    <source>
        <dbReference type="EMBL" id="PAV65368.1"/>
    </source>
</evidence>
<dbReference type="SFLD" id="SFLDS00029">
    <property type="entry name" value="Radical_SAM"/>
    <property type="match status" value="1"/>
</dbReference>
<dbReference type="STRING" id="2018661.A0A2A2JUM7"/>
<evidence type="ECO:0000259" key="18">
    <source>
        <dbReference type="PROSITE" id="PS51449"/>
    </source>
</evidence>
<evidence type="ECO:0000256" key="8">
    <source>
        <dbReference type="ARBA" id="ARBA00022827"/>
    </source>
</evidence>
<dbReference type="EMBL" id="LIAE01010209">
    <property type="protein sequence ID" value="PAV65368.1"/>
    <property type="molecule type" value="Genomic_DNA"/>
</dbReference>
<evidence type="ECO:0000256" key="12">
    <source>
        <dbReference type="ARBA" id="ARBA00074452"/>
    </source>
</evidence>
<evidence type="ECO:0000256" key="11">
    <source>
        <dbReference type="ARBA" id="ARBA00053923"/>
    </source>
</evidence>
<dbReference type="GO" id="GO:0080090">
    <property type="term" value="P:regulation of primary metabolic process"/>
    <property type="evidence" value="ECO:0007669"/>
    <property type="project" value="UniProtKB-ARBA"/>
</dbReference>
<dbReference type="Gene3D" id="3.80.30.20">
    <property type="entry name" value="tm_1862 like domain"/>
    <property type="match status" value="1"/>
</dbReference>
<dbReference type="SFLD" id="SFLDF00413">
    <property type="entry name" value="CDK5RAP1"/>
    <property type="match status" value="1"/>
</dbReference>
<evidence type="ECO:0000259" key="19">
    <source>
        <dbReference type="PROSITE" id="PS51918"/>
    </source>
</evidence>
<dbReference type="InterPro" id="IPR016167">
    <property type="entry name" value="FAD-bd_PCMH_sub1"/>
</dbReference>
<dbReference type="GO" id="GO:0005739">
    <property type="term" value="C:mitochondrion"/>
    <property type="evidence" value="ECO:0007669"/>
    <property type="project" value="TreeGrafter"/>
</dbReference>
<dbReference type="PROSITE" id="PS51449">
    <property type="entry name" value="MTTASE_N"/>
    <property type="match status" value="1"/>
</dbReference>
<dbReference type="NCBIfam" id="TIGR00089">
    <property type="entry name" value="MiaB/RimO family radical SAM methylthiotransferase"/>
    <property type="match status" value="1"/>
</dbReference>
<dbReference type="Pfam" id="PF00919">
    <property type="entry name" value="UPF0004"/>
    <property type="match status" value="1"/>
</dbReference>
<dbReference type="Gene3D" id="3.30.70.2740">
    <property type="match status" value="1"/>
</dbReference>
<evidence type="ECO:0000256" key="6">
    <source>
        <dbReference type="ARBA" id="ARBA00022691"/>
    </source>
</evidence>
<dbReference type="InterPro" id="IPR005839">
    <property type="entry name" value="Methylthiotransferase"/>
</dbReference>
<dbReference type="InterPro" id="IPR038135">
    <property type="entry name" value="Methylthiotransferase_N_sf"/>
</dbReference>
<feature type="signal peptide" evidence="15">
    <location>
        <begin position="1"/>
        <end position="21"/>
    </location>
</feature>
<dbReference type="InterPro" id="IPR006094">
    <property type="entry name" value="Oxid_FAD_bind_N"/>
</dbReference>
<keyword evidence="9" id="KW-0408">Iron</keyword>
<dbReference type="InterPro" id="IPR020612">
    <property type="entry name" value="Methylthiotransferase_CS"/>
</dbReference>
<evidence type="ECO:0000256" key="3">
    <source>
        <dbReference type="ARBA" id="ARBA00009815"/>
    </source>
</evidence>
<dbReference type="SUPFAM" id="SSF102114">
    <property type="entry name" value="Radical SAM enzymes"/>
    <property type="match status" value="1"/>
</dbReference>
<dbReference type="SFLD" id="SFLDF00273">
    <property type="entry name" value="(dimethylallyl)adenosine_tRNA"/>
    <property type="match status" value="1"/>
</dbReference>
<evidence type="ECO:0000256" key="14">
    <source>
        <dbReference type="SAM" id="Phobius"/>
    </source>
</evidence>
<dbReference type="Gene3D" id="3.30.43.10">
    <property type="entry name" value="Uridine Diphospho-n-acetylenolpyruvylglucosamine Reductase, domain 2"/>
    <property type="match status" value="1"/>
</dbReference>
<dbReference type="Pfam" id="PF04055">
    <property type="entry name" value="Radical_SAM"/>
    <property type="match status" value="1"/>
</dbReference>
<dbReference type="InterPro" id="IPR006638">
    <property type="entry name" value="Elp3/MiaA/NifB-like_rSAM"/>
</dbReference>
<dbReference type="Proteomes" id="UP000218231">
    <property type="component" value="Unassembled WGS sequence"/>
</dbReference>
<dbReference type="GO" id="GO:0005829">
    <property type="term" value="C:cytosol"/>
    <property type="evidence" value="ECO:0007669"/>
    <property type="project" value="TreeGrafter"/>
</dbReference>
<dbReference type="GO" id="GO:0051539">
    <property type="term" value="F:4 iron, 4 sulfur cluster binding"/>
    <property type="evidence" value="ECO:0007669"/>
    <property type="project" value="UniProtKB-KW"/>
</dbReference>
<keyword evidence="5" id="KW-0285">Flavoprotein</keyword>
<dbReference type="SFLD" id="SFLDG01082">
    <property type="entry name" value="B12-binding_domain_containing"/>
    <property type="match status" value="1"/>
</dbReference>
<dbReference type="PANTHER" id="PTHR43020">
    <property type="entry name" value="CDK5 REGULATORY SUBUNIT-ASSOCIATED PROTEIN 1"/>
    <property type="match status" value="1"/>
</dbReference>
<keyword evidence="14" id="KW-0472">Membrane</keyword>
<keyword evidence="4" id="KW-0004">4Fe-4S</keyword>
<dbReference type="InterPro" id="IPR016169">
    <property type="entry name" value="FAD-bd_PCMH_sub2"/>
</dbReference>
<feature type="transmembrane region" description="Helical" evidence="14">
    <location>
        <begin position="51"/>
        <end position="74"/>
    </location>
</feature>
<evidence type="ECO:0000256" key="10">
    <source>
        <dbReference type="ARBA" id="ARBA00023014"/>
    </source>
</evidence>
<evidence type="ECO:0000256" key="9">
    <source>
        <dbReference type="ARBA" id="ARBA00023004"/>
    </source>
</evidence>
<feature type="domain" description="MTTase N-terminal" evidence="18">
    <location>
        <begin position="596"/>
        <end position="710"/>
    </location>
</feature>
<gene>
    <name evidence="20" type="ORF">WR25_19297</name>
</gene>
<evidence type="ECO:0000259" key="17">
    <source>
        <dbReference type="PROSITE" id="PS51387"/>
    </source>
</evidence>
<feature type="domain" description="FAD-binding PCMH-type" evidence="17">
    <location>
        <begin position="122"/>
        <end position="303"/>
    </location>
</feature>
<keyword evidence="8" id="KW-0274">FAD</keyword>
<keyword evidence="6" id="KW-0949">S-adenosyl-L-methionine</keyword>
<feature type="domain" description="Radical SAM core" evidence="19">
    <location>
        <begin position="734"/>
        <end position="993"/>
    </location>
</feature>
<dbReference type="InterPro" id="IPR056780">
    <property type="entry name" value="Renin_r_C"/>
</dbReference>
<sequence>MNRYLILAFVVLAYISLRVNAQLPEPQTPEEKELARWRQELKVYAFTGQDYPAMFAIFAGLIIVLVLALIYIVVGMMSMDPSRDSIIYHSDISYFERILPKGSVKTDSEDVKEYNIDWMKQYEGYGKCVLLPTHEDQVSEILKYCMKKKLALVPQAGNTGLVGGSIPVHDEIVLSVKKLKNFRDFDREQGVLTCDAGFILHDLDEYVKEFGYMMPFDLGAKGSCLIGGNISTCAGGIRLLRYGSLHAHLLGLHAVIPNEKGEILRLGSILPKDNTSLHLHHLFLGSEGQLGVITRVTLKTVPRPKSVQSAMLGTNSFKNVRELLALAKIQLAEILSSFEFLDRDTMNCLEDNLQLKDVLPTKSEFNVLVETSGSNSEHDKAKVENFLQDCMDKNLIDDGILAESVSEAQTMWRLREDAPMAVSRDGYVFKHDLSLPLEHFYELTEACHEKFGKMTKRISTYGHVGDGNTHLNITINRGDDHEKLYKWKNETPLRSPRKRFRGTGHDPEGPTTMFFLAPKLPYSTVVRLSFRRYVASTSSLSNAKPQRRTLPDDGKTLHDFIAEGAKRIRKRHPNIVPSIEETNSYLDPELFSGKDLKVHYITYGCQMNVNDMEIVRSVMKTAEYTEVEEIKMADVVLLMTCSIRDGAEQKVKTMLHQIKKNSSKKKFVGVLGCMAERVKHELIERGKLVDVVAGPDSYRDLPRLLAVARGGSSAINVQLSLDETYADVVPVRQDEAARTAYVSIMRGCDNMCTYCIVPYTRGRERSRPTDSIVEEVIRLRDEGIKQVTLLGQNVNSYRDLSESVHSYDPSIPSTSTVPGFKTVYKPKIGGRTFLHLLDRLSSVAPEVRFRFTSPHPKDFPLELIHLIRDRKNICNQLHLPAQSGDDQTLERMGRGYTKDLYLRLVHDIREVLPEVSFTSDFIAGFCGETEEAHQNTVGLVREVKYSFIYSFPYSMREKTKAHRQLQDDVPDDVKTRRHQEILAAFREEAETLNQKYVDTTQLVLVEGTSRRNENDGQGRADCGTKVIFPNSEGIYKPGDFVNVQITAANSQTLRGEALGLGSL</sequence>
<comment type="similarity">
    <text evidence="2">Belongs to the FAD-binding oxidoreductase/transferase type 4 family.</text>
</comment>
<dbReference type="InterPro" id="IPR023404">
    <property type="entry name" value="rSAM_horseshoe"/>
</dbReference>
<evidence type="ECO:0000256" key="2">
    <source>
        <dbReference type="ARBA" id="ARBA00008000"/>
    </source>
</evidence>
<evidence type="ECO:0000256" key="4">
    <source>
        <dbReference type="ARBA" id="ARBA00022485"/>
    </source>
</evidence>